<evidence type="ECO:0000313" key="2">
    <source>
        <dbReference type="EMBL" id="MED6131447.1"/>
    </source>
</evidence>
<name>A0ABU6S571_9FABA</name>
<dbReference type="InterPro" id="IPR037056">
    <property type="entry name" value="RNase_H1_N_sf"/>
</dbReference>
<dbReference type="Gene3D" id="3.40.970.10">
    <property type="entry name" value="Ribonuclease H1, N-terminal domain"/>
    <property type="match status" value="1"/>
</dbReference>
<protein>
    <recommendedName>
        <fullName evidence="1">Ribonuclease H1 N-terminal domain-containing protein</fullName>
    </recommendedName>
</protein>
<accession>A0ABU6S571</accession>
<comment type="caution">
    <text evidence="2">The sequence shown here is derived from an EMBL/GenBank/DDBJ whole genome shotgun (WGS) entry which is preliminary data.</text>
</comment>
<dbReference type="InterPro" id="IPR009027">
    <property type="entry name" value="Ribosomal_bL9/RNase_H1_N"/>
</dbReference>
<dbReference type="EMBL" id="JASCZI010060438">
    <property type="protein sequence ID" value="MED6131447.1"/>
    <property type="molecule type" value="Genomic_DNA"/>
</dbReference>
<dbReference type="SUPFAM" id="SSF55658">
    <property type="entry name" value="L9 N-domain-like"/>
    <property type="match status" value="1"/>
</dbReference>
<evidence type="ECO:0000313" key="3">
    <source>
        <dbReference type="Proteomes" id="UP001341840"/>
    </source>
</evidence>
<organism evidence="2 3">
    <name type="scientific">Stylosanthes scabra</name>
    <dbReference type="NCBI Taxonomy" id="79078"/>
    <lineage>
        <taxon>Eukaryota</taxon>
        <taxon>Viridiplantae</taxon>
        <taxon>Streptophyta</taxon>
        <taxon>Embryophyta</taxon>
        <taxon>Tracheophyta</taxon>
        <taxon>Spermatophyta</taxon>
        <taxon>Magnoliopsida</taxon>
        <taxon>eudicotyledons</taxon>
        <taxon>Gunneridae</taxon>
        <taxon>Pentapetalae</taxon>
        <taxon>rosids</taxon>
        <taxon>fabids</taxon>
        <taxon>Fabales</taxon>
        <taxon>Fabaceae</taxon>
        <taxon>Papilionoideae</taxon>
        <taxon>50 kb inversion clade</taxon>
        <taxon>dalbergioids sensu lato</taxon>
        <taxon>Dalbergieae</taxon>
        <taxon>Pterocarpus clade</taxon>
        <taxon>Stylosanthes</taxon>
    </lineage>
</organism>
<proteinExistence type="predicted"/>
<gene>
    <name evidence="2" type="ORF">PIB30_009928</name>
</gene>
<sequence length="210" mass="23290">MGRGGAKYSHYAVRVGRETGIYSTWDEAAIHVLGFPRAQFKGFKSLEEALEYMKEPPSQKMKGPYSENLERLTPGMQKLVMGLSQAGVTHGGLVGSSSMHASGSSDVEFVPEMQHGGFLIVEASLRLEEMGIDLEVDGCFSLDKNKVREDAAYNMLQQLLMVTGKAIMDFNYRRACAAEHNLEELEQGTVAELRSRVADLEENVLLRGRR</sequence>
<dbReference type="Pfam" id="PF01693">
    <property type="entry name" value="Cauli_VI"/>
    <property type="match status" value="1"/>
</dbReference>
<evidence type="ECO:0000259" key="1">
    <source>
        <dbReference type="Pfam" id="PF01693"/>
    </source>
</evidence>
<dbReference type="Proteomes" id="UP001341840">
    <property type="component" value="Unassembled WGS sequence"/>
</dbReference>
<reference evidence="2 3" key="1">
    <citation type="journal article" date="2023" name="Plants (Basel)">
        <title>Bridging the Gap: Combining Genomics and Transcriptomics Approaches to Understand Stylosanthes scabra, an Orphan Legume from the Brazilian Caatinga.</title>
        <authorList>
            <person name="Ferreira-Neto J.R.C."/>
            <person name="da Silva M.D."/>
            <person name="Binneck E."/>
            <person name="de Melo N.F."/>
            <person name="da Silva R.H."/>
            <person name="de Melo A.L.T.M."/>
            <person name="Pandolfi V."/>
            <person name="Bustamante F.O."/>
            <person name="Brasileiro-Vidal A.C."/>
            <person name="Benko-Iseppon A.M."/>
        </authorList>
    </citation>
    <scope>NUCLEOTIDE SEQUENCE [LARGE SCALE GENOMIC DNA]</scope>
    <source>
        <tissue evidence="2">Leaves</tissue>
    </source>
</reference>
<dbReference type="InterPro" id="IPR011320">
    <property type="entry name" value="RNase_H1_N"/>
</dbReference>
<keyword evidence="3" id="KW-1185">Reference proteome</keyword>
<feature type="domain" description="Ribonuclease H1 N-terminal" evidence="1">
    <location>
        <begin position="11"/>
        <end position="52"/>
    </location>
</feature>